<dbReference type="Proteomes" id="UP000325081">
    <property type="component" value="Unassembled WGS sequence"/>
</dbReference>
<evidence type="ECO:0000313" key="2">
    <source>
        <dbReference type="Proteomes" id="UP000325081"/>
    </source>
</evidence>
<sequence>MNLIHRVVIVIGQLLQWRNILHRKKHHVRHLHIIVIVNNILRIQIRRAAVINKSPNIPMPARIYSVPAFPNKLSRESLILRIQTRVTQILPNVEQILVTPNPPIRFRVLQKLPCVLADEASGRYGDLELVPDSSLANPVVAGRRALAVGPTLVHEKLSLHECSVSIIRNLAAVTDRAPALSRIRAPARAIAARWRYGVVPARIHHSLDVVERGRLLVVYSVHSRNTERLLFPRYVHDAHTRPKPSIVRRLLQLLPGEFGLAGFSTQLEHEDLLSVGPGFHPVLLDSVESVVYVSSHELRFRVKRVHG</sequence>
<keyword evidence="2" id="KW-1185">Reference proteome</keyword>
<dbReference type="AlphaFoldDB" id="A0A5A7Q8K4"/>
<name>A0A5A7Q8K4_STRAF</name>
<accession>A0A5A7Q8K4</accession>
<proteinExistence type="predicted"/>
<reference evidence="2" key="1">
    <citation type="journal article" date="2019" name="Curr. Biol.">
        <title>Genome Sequence of Striga asiatica Provides Insight into the Evolution of Plant Parasitism.</title>
        <authorList>
            <person name="Yoshida S."/>
            <person name="Kim S."/>
            <person name="Wafula E.K."/>
            <person name="Tanskanen J."/>
            <person name="Kim Y.M."/>
            <person name="Honaas L."/>
            <person name="Yang Z."/>
            <person name="Spallek T."/>
            <person name="Conn C.E."/>
            <person name="Ichihashi Y."/>
            <person name="Cheong K."/>
            <person name="Cui S."/>
            <person name="Der J.P."/>
            <person name="Gundlach H."/>
            <person name="Jiao Y."/>
            <person name="Hori C."/>
            <person name="Ishida J.K."/>
            <person name="Kasahara H."/>
            <person name="Kiba T."/>
            <person name="Kim M.S."/>
            <person name="Koo N."/>
            <person name="Laohavisit A."/>
            <person name="Lee Y.H."/>
            <person name="Lumba S."/>
            <person name="McCourt P."/>
            <person name="Mortimer J.C."/>
            <person name="Mutuku J.M."/>
            <person name="Nomura T."/>
            <person name="Sasaki-Sekimoto Y."/>
            <person name="Seto Y."/>
            <person name="Wang Y."/>
            <person name="Wakatake T."/>
            <person name="Sakakibara H."/>
            <person name="Demura T."/>
            <person name="Yamaguchi S."/>
            <person name="Yoneyama K."/>
            <person name="Manabe R.I."/>
            <person name="Nelson D.C."/>
            <person name="Schulman A.H."/>
            <person name="Timko M.P."/>
            <person name="dePamphilis C.W."/>
            <person name="Choi D."/>
            <person name="Shirasu K."/>
        </authorList>
    </citation>
    <scope>NUCLEOTIDE SEQUENCE [LARGE SCALE GENOMIC DNA]</scope>
    <source>
        <strain evidence="2">cv. UVA1</strain>
    </source>
</reference>
<protein>
    <submittedName>
        <fullName evidence="1">PDZ and LIM domain protein 2</fullName>
    </submittedName>
</protein>
<gene>
    <name evidence="1" type="ORF">STAS_17050</name>
</gene>
<evidence type="ECO:0000313" key="1">
    <source>
        <dbReference type="EMBL" id="GER40381.1"/>
    </source>
</evidence>
<feature type="non-terminal residue" evidence="1">
    <location>
        <position position="307"/>
    </location>
</feature>
<dbReference type="EMBL" id="BKCP01005850">
    <property type="protein sequence ID" value="GER40381.1"/>
    <property type="molecule type" value="Genomic_DNA"/>
</dbReference>
<organism evidence="1 2">
    <name type="scientific">Striga asiatica</name>
    <name type="common">Asiatic witchweed</name>
    <name type="synonym">Buchnera asiatica</name>
    <dbReference type="NCBI Taxonomy" id="4170"/>
    <lineage>
        <taxon>Eukaryota</taxon>
        <taxon>Viridiplantae</taxon>
        <taxon>Streptophyta</taxon>
        <taxon>Embryophyta</taxon>
        <taxon>Tracheophyta</taxon>
        <taxon>Spermatophyta</taxon>
        <taxon>Magnoliopsida</taxon>
        <taxon>eudicotyledons</taxon>
        <taxon>Gunneridae</taxon>
        <taxon>Pentapetalae</taxon>
        <taxon>asterids</taxon>
        <taxon>lamiids</taxon>
        <taxon>Lamiales</taxon>
        <taxon>Orobanchaceae</taxon>
        <taxon>Buchnereae</taxon>
        <taxon>Striga</taxon>
    </lineage>
</organism>
<comment type="caution">
    <text evidence="1">The sequence shown here is derived from an EMBL/GenBank/DDBJ whole genome shotgun (WGS) entry which is preliminary data.</text>
</comment>